<dbReference type="EMBL" id="SHKY01000001">
    <property type="protein sequence ID" value="RZU51264.1"/>
    <property type="molecule type" value="Genomic_DNA"/>
</dbReference>
<dbReference type="Pfam" id="PF06259">
    <property type="entry name" value="Abhydrolase_8"/>
    <property type="match status" value="1"/>
</dbReference>
<dbReference type="RefSeq" id="WP_130510058.1">
    <property type="nucleotide sequence ID" value="NZ_SHKY01000001.1"/>
</dbReference>
<protein>
    <submittedName>
        <fullName evidence="2">Alpha/beta hydrolase family protein</fullName>
    </submittedName>
</protein>
<comment type="caution">
    <text evidence="2">The sequence shown here is derived from an EMBL/GenBank/DDBJ whole genome shotgun (WGS) entry which is preliminary data.</text>
</comment>
<dbReference type="AlphaFoldDB" id="A0A4Q7ZL17"/>
<reference evidence="2 3" key="1">
    <citation type="submission" date="2019-02" db="EMBL/GenBank/DDBJ databases">
        <title>Sequencing the genomes of 1000 actinobacteria strains.</title>
        <authorList>
            <person name="Klenk H.-P."/>
        </authorList>
    </citation>
    <scope>NUCLEOTIDE SEQUENCE [LARGE SCALE GENOMIC DNA]</scope>
    <source>
        <strain evidence="2 3">DSM 45162</strain>
    </source>
</reference>
<organism evidence="2 3">
    <name type="scientific">Krasilnikovia cinnamomea</name>
    <dbReference type="NCBI Taxonomy" id="349313"/>
    <lineage>
        <taxon>Bacteria</taxon>
        <taxon>Bacillati</taxon>
        <taxon>Actinomycetota</taxon>
        <taxon>Actinomycetes</taxon>
        <taxon>Micromonosporales</taxon>
        <taxon>Micromonosporaceae</taxon>
        <taxon>Krasilnikovia</taxon>
    </lineage>
</organism>
<evidence type="ECO:0000259" key="1">
    <source>
        <dbReference type="Pfam" id="PF06259"/>
    </source>
</evidence>
<dbReference type="GO" id="GO:0016787">
    <property type="term" value="F:hydrolase activity"/>
    <property type="evidence" value="ECO:0007669"/>
    <property type="project" value="UniProtKB-KW"/>
</dbReference>
<keyword evidence="2" id="KW-0378">Hydrolase</keyword>
<accession>A0A4Q7ZL17</accession>
<name>A0A4Q7ZL17_9ACTN</name>
<dbReference type="InterPro" id="IPR010427">
    <property type="entry name" value="DUF1023"/>
</dbReference>
<proteinExistence type="predicted"/>
<dbReference type="InterPro" id="IPR029058">
    <property type="entry name" value="AB_hydrolase_fold"/>
</dbReference>
<evidence type="ECO:0000313" key="2">
    <source>
        <dbReference type="EMBL" id="RZU51264.1"/>
    </source>
</evidence>
<dbReference type="SUPFAM" id="SSF53474">
    <property type="entry name" value="alpha/beta-Hydrolases"/>
    <property type="match status" value="1"/>
</dbReference>
<gene>
    <name evidence="2" type="ORF">EV385_3074</name>
</gene>
<evidence type="ECO:0000313" key="3">
    <source>
        <dbReference type="Proteomes" id="UP000292564"/>
    </source>
</evidence>
<keyword evidence="3" id="KW-1185">Reference proteome</keyword>
<feature type="domain" description="DUF1023" evidence="1">
    <location>
        <begin position="327"/>
        <end position="474"/>
    </location>
</feature>
<dbReference type="OrthoDB" id="5969911at2"/>
<dbReference type="Proteomes" id="UP000292564">
    <property type="component" value="Unassembled WGS sequence"/>
</dbReference>
<sequence>MAFTLQTLLDADPGRVHIASEAWLAMAADLDDACEDLIRGSRDLPYAWTLGAAADEAQRANRDLVAEASNTEPPARRIGQALRTHADTVRSLQEMARQIAAEATGKGFVVDLAAGTVAAGAALASDSSGGQQLAQAVSSYVQQLQSLIERAVELDASTMNAIQVNLPNPRTGFGTGSPPPVTEAALQAQKGRPPADVKNWWDSLTPQQQEDAIRNYPALVGALNGVPASDRDPANRIVLDRDLLTLRGGIDALNDREQLIKTMADQGRLRELYPNSQNPLGEAADDLKQIGEQRDALTGKLGGALTLQNRLNDPNKPPALLMGFSSADDGRAIVAVGNPDTADNVVTFTPGTTSDVAGIASDLERTDRMALDANRLDRDKLTSAIFWLDYDAPDAVTNAGSSSYADSGAPTLRDFQTGLRATHDGPPSHNTVLGHSYGSTVVGYAARHGLAADDLVFVGSPGVGWTGANGLLVENQIEGHDPQVPWQRAGKQHVYASTSPFDAIDITGLGDVKRFGLDPTNPDFGATNFTTDNKSWYDPVENHSNSYWEQGNPGRTNIAKIVVGKGGQVS</sequence>